<keyword evidence="2" id="KW-1185">Reference proteome</keyword>
<protein>
    <submittedName>
        <fullName evidence="1">Uncharacterized protein</fullName>
    </submittedName>
</protein>
<reference evidence="1 2" key="1">
    <citation type="journal article" date="2014" name="Nat. Commun.">
        <title>Molecular traces of alternative social organization in a termite genome.</title>
        <authorList>
            <person name="Terrapon N."/>
            <person name="Li C."/>
            <person name="Robertson H.M."/>
            <person name="Ji L."/>
            <person name="Meng X."/>
            <person name="Booth W."/>
            <person name="Chen Z."/>
            <person name="Childers C.P."/>
            <person name="Glastad K.M."/>
            <person name="Gokhale K."/>
            <person name="Gowin J."/>
            <person name="Gronenberg W."/>
            <person name="Hermansen R.A."/>
            <person name="Hu H."/>
            <person name="Hunt B.G."/>
            <person name="Huylmans A.K."/>
            <person name="Khalil S.M."/>
            <person name="Mitchell R.D."/>
            <person name="Munoz-Torres M.C."/>
            <person name="Mustard J.A."/>
            <person name="Pan H."/>
            <person name="Reese J.T."/>
            <person name="Scharf M.E."/>
            <person name="Sun F."/>
            <person name="Vogel H."/>
            <person name="Xiao J."/>
            <person name="Yang W."/>
            <person name="Yang Z."/>
            <person name="Yang Z."/>
            <person name="Zhou J."/>
            <person name="Zhu J."/>
            <person name="Brent C.S."/>
            <person name="Elsik C.G."/>
            <person name="Goodisman M.A."/>
            <person name="Liberles D.A."/>
            <person name="Roe R.M."/>
            <person name="Vargo E.L."/>
            <person name="Vilcinskas A."/>
            <person name="Wang J."/>
            <person name="Bornberg-Bauer E."/>
            <person name="Korb J."/>
            <person name="Zhang G."/>
            <person name="Liebig J."/>
        </authorList>
    </citation>
    <scope>NUCLEOTIDE SEQUENCE [LARGE SCALE GENOMIC DNA]</scope>
    <source>
        <tissue evidence="1">Whole organism</tissue>
    </source>
</reference>
<dbReference type="EMBL" id="KK852857">
    <property type="protein sequence ID" value="KDR14873.1"/>
    <property type="molecule type" value="Genomic_DNA"/>
</dbReference>
<proteinExistence type="predicted"/>
<organism evidence="1 2">
    <name type="scientific">Zootermopsis nevadensis</name>
    <name type="common">Dampwood termite</name>
    <dbReference type="NCBI Taxonomy" id="136037"/>
    <lineage>
        <taxon>Eukaryota</taxon>
        <taxon>Metazoa</taxon>
        <taxon>Ecdysozoa</taxon>
        <taxon>Arthropoda</taxon>
        <taxon>Hexapoda</taxon>
        <taxon>Insecta</taxon>
        <taxon>Pterygota</taxon>
        <taxon>Neoptera</taxon>
        <taxon>Polyneoptera</taxon>
        <taxon>Dictyoptera</taxon>
        <taxon>Blattodea</taxon>
        <taxon>Blattoidea</taxon>
        <taxon>Termitoidae</taxon>
        <taxon>Termopsidae</taxon>
        <taxon>Zootermopsis</taxon>
    </lineage>
</organism>
<evidence type="ECO:0000313" key="2">
    <source>
        <dbReference type="Proteomes" id="UP000027135"/>
    </source>
</evidence>
<sequence>MSYELDLSVHLSIRLSVRRIFSQRYRVAIYQWSCELFVIQSISGHMNNLVSFFPDLETSVILLDEAVAEFESRTFRMLTPSGDNQSTDKVNGQFVVVTGCVGWSQSRP</sequence>
<name>A0A067R8X1_ZOONE</name>
<dbReference type="InParanoid" id="A0A067R8X1"/>
<evidence type="ECO:0000313" key="1">
    <source>
        <dbReference type="EMBL" id="KDR14873.1"/>
    </source>
</evidence>
<accession>A0A067R8X1</accession>
<gene>
    <name evidence="1" type="ORF">L798_11014</name>
</gene>
<dbReference type="Proteomes" id="UP000027135">
    <property type="component" value="Unassembled WGS sequence"/>
</dbReference>
<dbReference type="AlphaFoldDB" id="A0A067R8X1"/>